<dbReference type="PANTHER" id="PTHR42085">
    <property type="entry name" value="F-BOX DOMAIN-CONTAINING PROTEIN"/>
    <property type="match status" value="1"/>
</dbReference>
<evidence type="ECO:0000259" key="1">
    <source>
        <dbReference type="Pfam" id="PF20150"/>
    </source>
</evidence>
<organism evidence="2 3">
    <name type="scientific">Septoria linicola</name>
    <dbReference type="NCBI Taxonomy" id="215465"/>
    <lineage>
        <taxon>Eukaryota</taxon>
        <taxon>Fungi</taxon>
        <taxon>Dikarya</taxon>
        <taxon>Ascomycota</taxon>
        <taxon>Pezizomycotina</taxon>
        <taxon>Dothideomycetes</taxon>
        <taxon>Dothideomycetidae</taxon>
        <taxon>Mycosphaerellales</taxon>
        <taxon>Mycosphaerellaceae</taxon>
        <taxon>Septoria</taxon>
    </lineage>
</organism>
<keyword evidence="3" id="KW-1185">Reference proteome</keyword>
<accession>A0A9Q9AXV0</accession>
<dbReference type="InterPro" id="IPR045518">
    <property type="entry name" value="2EXR"/>
</dbReference>
<dbReference type="InterPro" id="IPR038883">
    <property type="entry name" value="AN11006-like"/>
</dbReference>
<evidence type="ECO:0000313" key="3">
    <source>
        <dbReference type="Proteomes" id="UP001056384"/>
    </source>
</evidence>
<feature type="domain" description="2EXR" evidence="1">
    <location>
        <begin position="25"/>
        <end position="94"/>
    </location>
</feature>
<dbReference type="Pfam" id="PF20150">
    <property type="entry name" value="2EXR"/>
    <property type="match status" value="1"/>
</dbReference>
<dbReference type="PANTHER" id="PTHR42085:SF2">
    <property type="entry name" value="F-BOX DOMAIN-CONTAINING PROTEIN"/>
    <property type="match status" value="1"/>
</dbReference>
<dbReference type="AlphaFoldDB" id="A0A9Q9AXV0"/>
<proteinExistence type="predicted"/>
<sequence length="262" mass="29355">MSASSTAPLARWRREIANRDSPLIKLPPELRNMIYEMVMPIDTTFKPISGCTFQLEQDCLEWVHRPDTETGTNALMHVCRQVRAEAIKLYFASNTFILGTNPLLGNAPLWLESIGIQALSSLRQVGFFVRSRQNLGCAWWSDEEESVHPDCEMMLCILDIPKATVRHIKDEDACSCCNAVHARLISKYNDAVELLQLRQDGESSTMLPSDRKDLLLQIRTGLAAMANDGELDTLVTPSKEQPAYISGHGRPMMPLKEVDVAP</sequence>
<name>A0A9Q9AXV0_9PEZI</name>
<dbReference type="OrthoDB" id="5413827at2759"/>
<evidence type="ECO:0000313" key="2">
    <source>
        <dbReference type="EMBL" id="USW54490.1"/>
    </source>
</evidence>
<protein>
    <recommendedName>
        <fullName evidence="1">2EXR domain-containing protein</fullName>
    </recommendedName>
</protein>
<dbReference type="Proteomes" id="UP001056384">
    <property type="component" value="Chromosome 6"/>
</dbReference>
<gene>
    <name evidence="2" type="ORF">Slin15195_G078090</name>
</gene>
<reference evidence="2" key="1">
    <citation type="submission" date="2022-06" db="EMBL/GenBank/DDBJ databases">
        <title>Complete genome sequences of two strains of the flax pathogen Septoria linicola.</title>
        <authorList>
            <person name="Lapalu N."/>
            <person name="Simon A."/>
            <person name="Demenou B."/>
            <person name="Paumier D."/>
            <person name="Guillot M.-P."/>
            <person name="Gout L."/>
            <person name="Valade R."/>
        </authorList>
    </citation>
    <scope>NUCLEOTIDE SEQUENCE</scope>
    <source>
        <strain evidence="2">SE15195</strain>
    </source>
</reference>
<dbReference type="EMBL" id="CP099423">
    <property type="protein sequence ID" value="USW54490.1"/>
    <property type="molecule type" value="Genomic_DNA"/>
</dbReference>